<keyword evidence="2" id="KW-1185">Reference proteome</keyword>
<protein>
    <submittedName>
        <fullName evidence="3">Integrase zinc-binding domain-containing protein</fullName>
    </submittedName>
</protein>
<dbReference type="Pfam" id="PF17921">
    <property type="entry name" value="Integrase_H2C2"/>
    <property type="match status" value="1"/>
</dbReference>
<evidence type="ECO:0000313" key="3">
    <source>
        <dbReference type="WBParaSite" id="nRc.2.0.1.t08270-RA"/>
    </source>
</evidence>
<feature type="domain" description="Integrase zinc-binding" evidence="1">
    <location>
        <begin position="71"/>
        <end position="122"/>
    </location>
</feature>
<organism evidence="2 3">
    <name type="scientific">Romanomermis culicivorax</name>
    <name type="common">Nematode worm</name>
    <dbReference type="NCBI Taxonomy" id="13658"/>
    <lineage>
        <taxon>Eukaryota</taxon>
        <taxon>Metazoa</taxon>
        <taxon>Ecdysozoa</taxon>
        <taxon>Nematoda</taxon>
        <taxon>Enoplea</taxon>
        <taxon>Dorylaimia</taxon>
        <taxon>Mermithida</taxon>
        <taxon>Mermithoidea</taxon>
        <taxon>Mermithidae</taxon>
        <taxon>Romanomermis</taxon>
    </lineage>
</organism>
<dbReference type="WBParaSite" id="nRc.2.0.1.t08270-RA">
    <property type="protein sequence ID" value="nRc.2.0.1.t08270-RA"/>
    <property type="gene ID" value="nRc.2.0.1.g08270"/>
</dbReference>
<proteinExistence type="predicted"/>
<dbReference type="FunFam" id="1.10.340.70:FF:000001">
    <property type="entry name" value="Retrovirus-related Pol polyprotein from transposon gypsy-like Protein"/>
    <property type="match status" value="1"/>
</dbReference>
<reference evidence="3" key="1">
    <citation type="submission" date="2022-11" db="UniProtKB">
        <authorList>
            <consortium name="WormBaseParasite"/>
        </authorList>
    </citation>
    <scope>IDENTIFICATION</scope>
</reference>
<evidence type="ECO:0000313" key="2">
    <source>
        <dbReference type="Proteomes" id="UP000887565"/>
    </source>
</evidence>
<accession>A0A915I358</accession>
<dbReference type="AlphaFoldDB" id="A0A915I358"/>
<dbReference type="Proteomes" id="UP000887565">
    <property type="component" value="Unplaced"/>
</dbReference>
<evidence type="ECO:0000259" key="1">
    <source>
        <dbReference type="Pfam" id="PF17921"/>
    </source>
</evidence>
<dbReference type="Gene3D" id="1.10.340.70">
    <property type="match status" value="1"/>
</dbReference>
<name>A0A915I358_ROMCU</name>
<sequence>MPATADYGPPPAEAITIASHEEVLKAQAGDPAISKIIATLHTDDAAKHPPVFFTEDGLLYCQIKDVKQLVVPTSLVDHTLHQFQGAKILNHEGSKRTLAAIKAHFWWPHMEENVRDWIKSCKI</sequence>
<dbReference type="InterPro" id="IPR041588">
    <property type="entry name" value="Integrase_H2C2"/>
</dbReference>